<dbReference type="EMBL" id="AP013066">
    <property type="protein sequence ID" value="BAN35763.1"/>
    <property type="molecule type" value="Genomic_DNA"/>
</dbReference>
<evidence type="ECO:0000313" key="5">
    <source>
        <dbReference type="Proteomes" id="UP000015559"/>
    </source>
</evidence>
<accession>S6ACQ6</accession>
<evidence type="ECO:0000256" key="1">
    <source>
        <dbReference type="ARBA" id="ARBA00004496"/>
    </source>
</evidence>
<dbReference type="NCBIfam" id="TIGR03342">
    <property type="entry name" value="dsrC_tusE_dsvC"/>
    <property type="match status" value="2"/>
</dbReference>
<dbReference type="OrthoDB" id="9786347at2"/>
<dbReference type="Gene3D" id="3.30.1420.10">
    <property type="match status" value="2"/>
</dbReference>
<comment type="similarity">
    <text evidence="2">Belongs to the DsrC/TusE family.</text>
</comment>
<evidence type="ECO:0000313" key="4">
    <source>
        <dbReference type="EMBL" id="BAN35763.1"/>
    </source>
</evidence>
<dbReference type="Pfam" id="PF04358">
    <property type="entry name" value="DsrC"/>
    <property type="match status" value="2"/>
</dbReference>
<dbReference type="InterPro" id="IPR043163">
    <property type="entry name" value="DsrC-like_N"/>
</dbReference>
<name>S6ACQ6_SULDS</name>
<keyword evidence="3" id="KW-0963">Cytoplasm</keyword>
<dbReference type="GO" id="GO:0005737">
    <property type="term" value="C:cytoplasm"/>
    <property type="evidence" value="ECO:0007669"/>
    <property type="project" value="UniProtKB-SubCell"/>
</dbReference>
<dbReference type="PANTHER" id="PTHR37010">
    <property type="entry name" value="SULFURTRANSFERASE TUSE"/>
    <property type="match status" value="1"/>
</dbReference>
<sequence>MDKTNTTQCELTPAGRLKNLADWDKNVAAWLAEKDGITLTEAHWEIILMMRKYYETYNISPILKLLKREIREKLDAQKAENVYLDKLFPNGVLTQGSKIAGLPVPILDVEIEKLPVAKAKPAAEPITTPPAHKHFIGSFEFQGKVYPVYEKGNLANLDDWSEPLAEFMARQEGINLTPAHWEIIHFMRQFYFKYGISPMVRLLMKNMRDELGASKGSDEYLYKLFPGGPSRQGSRIAGLPEPQGCID</sequence>
<keyword evidence="5" id="KW-1185">Reference proteome</keyword>
<dbReference type="InterPro" id="IPR025526">
    <property type="entry name" value="DsrC-like_dom_sf"/>
</dbReference>
<gene>
    <name evidence="4" type="primary">dsrC</name>
    <name evidence="4" type="ORF">SCD_n01952</name>
</gene>
<dbReference type="SUPFAM" id="SSF69721">
    <property type="entry name" value="DsrC, the gamma subunit of dissimilatory sulfite reductase"/>
    <property type="match status" value="2"/>
</dbReference>
<dbReference type="KEGG" id="sdr:SCD_n01952"/>
<dbReference type="HOGENOM" id="CLU_1124062_0_0_4"/>
<proteinExistence type="inferred from homology"/>
<dbReference type="PANTHER" id="PTHR37010:SF1">
    <property type="entry name" value="SULFURTRANSFERASE TUSE"/>
    <property type="match status" value="1"/>
</dbReference>
<evidence type="ECO:0000256" key="2">
    <source>
        <dbReference type="ARBA" id="ARBA00005718"/>
    </source>
</evidence>
<reference evidence="4 5" key="1">
    <citation type="journal article" date="2012" name="Appl. Environ. Microbiol.">
        <title>Draft genome sequence of a psychrotolerant sulfur-oxidizing bacterium, Sulfuricella denitrificans skB26, and proteomic insights into cold adaptation.</title>
        <authorList>
            <person name="Watanabe T."/>
            <person name="Kojima H."/>
            <person name="Fukui M."/>
        </authorList>
    </citation>
    <scope>NUCLEOTIDE SEQUENCE [LARGE SCALE GENOMIC DNA]</scope>
    <source>
        <strain evidence="5">skB26</strain>
    </source>
</reference>
<dbReference type="Proteomes" id="UP000015559">
    <property type="component" value="Chromosome"/>
</dbReference>
<dbReference type="GO" id="GO:0002143">
    <property type="term" value="P:tRNA wobble position uridine thiolation"/>
    <property type="evidence" value="ECO:0007669"/>
    <property type="project" value="TreeGrafter"/>
</dbReference>
<dbReference type="RefSeq" id="WP_009204957.1">
    <property type="nucleotide sequence ID" value="NC_022357.1"/>
</dbReference>
<dbReference type="eggNOG" id="COG2920">
    <property type="taxonomic scope" value="Bacteria"/>
</dbReference>
<dbReference type="GO" id="GO:0097163">
    <property type="term" value="F:sulfur carrier activity"/>
    <property type="evidence" value="ECO:0007669"/>
    <property type="project" value="TreeGrafter"/>
</dbReference>
<protein>
    <submittedName>
        <fullName evidence="4">DsrC family protein</fullName>
    </submittedName>
</protein>
<dbReference type="InterPro" id="IPR007453">
    <property type="entry name" value="DsrC/TusE"/>
</dbReference>
<comment type="subcellular location">
    <subcellularLocation>
        <location evidence="1">Cytoplasm</location>
    </subcellularLocation>
</comment>
<dbReference type="InterPro" id="IPR042072">
    <property type="entry name" value="DsrC-like_C"/>
</dbReference>
<dbReference type="Gene3D" id="1.10.10.370">
    <property type="entry name" value="DsrC-like protein, C-terminal domain"/>
    <property type="match status" value="2"/>
</dbReference>
<dbReference type="STRING" id="1163617.SCD_n01952"/>
<evidence type="ECO:0000256" key="3">
    <source>
        <dbReference type="ARBA" id="ARBA00022490"/>
    </source>
</evidence>
<dbReference type="AlphaFoldDB" id="S6ACQ6"/>
<organism evidence="4 5">
    <name type="scientific">Sulfuricella denitrificans (strain DSM 22764 / NBRC 105220 / skB26)</name>
    <dbReference type="NCBI Taxonomy" id="1163617"/>
    <lineage>
        <taxon>Bacteria</taxon>
        <taxon>Pseudomonadati</taxon>
        <taxon>Pseudomonadota</taxon>
        <taxon>Betaproteobacteria</taxon>
        <taxon>Nitrosomonadales</taxon>
        <taxon>Sulfuricellaceae</taxon>
        <taxon>Sulfuricella</taxon>
    </lineage>
</organism>